<dbReference type="Pfam" id="PF08125">
    <property type="entry name" value="Mannitol_dh_C"/>
    <property type="match status" value="1"/>
</dbReference>
<organism evidence="6 7">
    <name type="scientific">Paenibacillus campinasensis</name>
    <dbReference type="NCBI Taxonomy" id="66347"/>
    <lineage>
        <taxon>Bacteria</taxon>
        <taxon>Bacillati</taxon>
        <taxon>Bacillota</taxon>
        <taxon>Bacilli</taxon>
        <taxon>Bacillales</taxon>
        <taxon>Paenibacillaceae</taxon>
        <taxon>Paenibacillus</taxon>
    </lineage>
</organism>
<dbReference type="InterPro" id="IPR008927">
    <property type="entry name" value="6-PGluconate_DH-like_C_sf"/>
</dbReference>
<sequence>MKTDAGRSQLGRHSLEGTDAARQYDELKTYPVKVLQIGEGNFLRGFVDWMVDECNRKGLFRGGIAVTQPRPSGKAKLEQLASQDGIYTLLTRGLLGGKRIEEERLITVFSRMIDPYSAWAEFLGLAESPDLEIVVSNTTEAGIRYEQVAWKPEEPIASFPGKLALLLYRRYEHYKGDPAKGLLILPCELLERNGDELLRIVLQHAEDWKLPASFSSWVRNHNRFLNSLVDRIVTGFPEQAETYYDRWGYEDRMLNATEPYHFWAIEGEPALGERLPFHKAGLNVQWVDDLTPFQTRKVRLLNGTHTLMAAIGRIYGVDEVKQVTEHPVWGPKLKAAMEQELVPSVPISREESLGYAESVWERFRNPFIRHKLADISMNSISKFKVRLLPSLKGYVQLHGVIPPTIAEGLAALIRLYDVIRRDGEWLGQRLDGQRVPVKDDEEALALFEGAWARYRSGELELSGLASDLLGSEKLWDENLNAITGLHEAVCGYLQEMELVER</sequence>
<dbReference type="EMBL" id="NPBY01000043">
    <property type="protein sequence ID" value="PAD75919.1"/>
    <property type="molecule type" value="Genomic_DNA"/>
</dbReference>
<feature type="domain" description="Mannitol dehydrogenase C-terminal" evidence="5">
    <location>
        <begin position="289"/>
        <end position="424"/>
    </location>
</feature>
<dbReference type="Proteomes" id="UP000215596">
    <property type="component" value="Unassembled WGS sequence"/>
</dbReference>
<dbReference type="RefSeq" id="WP_095265680.1">
    <property type="nucleotide sequence ID" value="NZ_NPBY01000043.1"/>
</dbReference>
<dbReference type="Pfam" id="PF01232">
    <property type="entry name" value="Mannitol_dh"/>
    <property type="match status" value="1"/>
</dbReference>
<dbReference type="GO" id="GO:0019592">
    <property type="term" value="P:mannitol catabolic process"/>
    <property type="evidence" value="ECO:0007669"/>
    <property type="project" value="TreeGrafter"/>
</dbReference>
<keyword evidence="2" id="KW-0520">NAD</keyword>
<evidence type="ECO:0000259" key="5">
    <source>
        <dbReference type="Pfam" id="PF08125"/>
    </source>
</evidence>
<comment type="catalytic activity">
    <reaction evidence="3">
        <text>D-mannitol 1-phosphate + NAD(+) = beta-D-fructose 6-phosphate + NADH + H(+)</text>
        <dbReference type="Rhea" id="RHEA:19661"/>
        <dbReference type="ChEBI" id="CHEBI:15378"/>
        <dbReference type="ChEBI" id="CHEBI:57540"/>
        <dbReference type="ChEBI" id="CHEBI:57634"/>
        <dbReference type="ChEBI" id="CHEBI:57945"/>
        <dbReference type="ChEBI" id="CHEBI:61381"/>
        <dbReference type="EC" id="1.1.1.17"/>
    </reaction>
</comment>
<dbReference type="SUPFAM" id="SSF51735">
    <property type="entry name" value="NAD(P)-binding Rossmann-fold domains"/>
    <property type="match status" value="1"/>
</dbReference>
<dbReference type="Gene3D" id="3.40.50.720">
    <property type="entry name" value="NAD(P)-binding Rossmann-like Domain"/>
    <property type="match status" value="1"/>
</dbReference>
<dbReference type="AlphaFoldDB" id="A0A268ES16"/>
<dbReference type="OrthoDB" id="9768714at2"/>
<dbReference type="PANTHER" id="PTHR30524:SF0">
    <property type="entry name" value="ALTRONATE OXIDOREDUCTASE-RELATED"/>
    <property type="match status" value="1"/>
</dbReference>
<feature type="domain" description="Mannitol dehydrogenase N-terminal" evidence="4">
    <location>
        <begin position="33"/>
        <end position="276"/>
    </location>
</feature>
<dbReference type="SUPFAM" id="SSF48179">
    <property type="entry name" value="6-phosphogluconate dehydrogenase C-terminal domain-like"/>
    <property type="match status" value="1"/>
</dbReference>
<evidence type="ECO:0000256" key="2">
    <source>
        <dbReference type="ARBA" id="ARBA00023027"/>
    </source>
</evidence>
<dbReference type="InterPro" id="IPR013328">
    <property type="entry name" value="6PGD_dom2"/>
</dbReference>
<gene>
    <name evidence="6" type="ORF">CHH67_13315</name>
</gene>
<comment type="caution">
    <text evidence="6">The sequence shown here is derived from an EMBL/GenBank/DDBJ whole genome shotgun (WGS) entry which is preliminary data.</text>
</comment>
<dbReference type="InterPro" id="IPR036291">
    <property type="entry name" value="NAD(P)-bd_dom_sf"/>
</dbReference>
<dbReference type="PANTHER" id="PTHR30524">
    <property type="entry name" value="MANNITOL-1-PHOSPHATE 5-DEHYDROGENASE"/>
    <property type="match status" value="1"/>
</dbReference>
<evidence type="ECO:0000259" key="4">
    <source>
        <dbReference type="Pfam" id="PF01232"/>
    </source>
</evidence>
<evidence type="ECO:0000313" key="6">
    <source>
        <dbReference type="EMBL" id="PAD75919.1"/>
    </source>
</evidence>
<name>A0A268ES16_9BACL</name>
<protein>
    <submittedName>
        <fullName evidence="6">Altronate oxidoreductase</fullName>
    </submittedName>
</protein>
<dbReference type="InterPro" id="IPR013131">
    <property type="entry name" value="Mannitol_DH_N"/>
</dbReference>
<proteinExistence type="predicted"/>
<keyword evidence="1" id="KW-0560">Oxidoreductase</keyword>
<dbReference type="NCBIfam" id="NF002969">
    <property type="entry name" value="PRK03643.1"/>
    <property type="match status" value="1"/>
</dbReference>
<evidence type="ECO:0000256" key="1">
    <source>
        <dbReference type="ARBA" id="ARBA00023002"/>
    </source>
</evidence>
<accession>A0A268ES16</accession>
<dbReference type="GO" id="GO:0008926">
    <property type="term" value="F:mannitol-1-phosphate 5-dehydrogenase activity"/>
    <property type="evidence" value="ECO:0007669"/>
    <property type="project" value="UniProtKB-EC"/>
</dbReference>
<reference evidence="6 7" key="1">
    <citation type="submission" date="2017-07" db="EMBL/GenBank/DDBJ databases">
        <title>Isolation and whole genome analysis of endospore-forming bacteria from heroin.</title>
        <authorList>
            <person name="Kalinowski J."/>
            <person name="Ahrens B."/>
            <person name="Al-Dilaimi A."/>
            <person name="Winkler A."/>
            <person name="Wibberg D."/>
            <person name="Schleenbecker U."/>
            <person name="Ruckert C."/>
            <person name="Wolfel R."/>
            <person name="Grass G."/>
        </authorList>
    </citation>
    <scope>NUCLEOTIDE SEQUENCE [LARGE SCALE GENOMIC DNA]</scope>
    <source>
        <strain evidence="6 7">7537-G1</strain>
    </source>
</reference>
<dbReference type="Gene3D" id="1.10.1040.10">
    <property type="entry name" value="N-(1-d-carboxylethyl)-l-norvaline Dehydrogenase, domain 2"/>
    <property type="match status" value="1"/>
</dbReference>
<dbReference type="GO" id="GO:0005829">
    <property type="term" value="C:cytosol"/>
    <property type="evidence" value="ECO:0007669"/>
    <property type="project" value="TreeGrafter"/>
</dbReference>
<dbReference type="InterPro" id="IPR013118">
    <property type="entry name" value="Mannitol_DH_C"/>
</dbReference>
<evidence type="ECO:0000256" key="3">
    <source>
        <dbReference type="ARBA" id="ARBA00048615"/>
    </source>
</evidence>
<evidence type="ECO:0000313" key="7">
    <source>
        <dbReference type="Proteomes" id="UP000215596"/>
    </source>
</evidence>